<accession>A0AAD6VBX2</accession>
<evidence type="ECO:0000313" key="2">
    <source>
        <dbReference type="Proteomes" id="UP001219525"/>
    </source>
</evidence>
<dbReference type="InterPro" id="IPR011009">
    <property type="entry name" value="Kinase-like_dom_sf"/>
</dbReference>
<name>A0AAD6VBX2_9AGAR</name>
<reference evidence="1" key="1">
    <citation type="submission" date="2023-03" db="EMBL/GenBank/DDBJ databases">
        <title>Massive genome expansion in bonnet fungi (Mycena s.s.) driven by repeated elements and novel gene families across ecological guilds.</title>
        <authorList>
            <consortium name="Lawrence Berkeley National Laboratory"/>
            <person name="Harder C.B."/>
            <person name="Miyauchi S."/>
            <person name="Viragh M."/>
            <person name="Kuo A."/>
            <person name="Thoen E."/>
            <person name="Andreopoulos B."/>
            <person name="Lu D."/>
            <person name="Skrede I."/>
            <person name="Drula E."/>
            <person name="Henrissat B."/>
            <person name="Morin E."/>
            <person name="Kohler A."/>
            <person name="Barry K."/>
            <person name="LaButti K."/>
            <person name="Morin E."/>
            <person name="Salamov A."/>
            <person name="Lipzen A."/>
            <person name="Mereny Z."/>
            <person name="Hegedus B."/>
            <person name="Baldrian P."/>
            <person name="Stursova M."/>
            <person name="Weitz H."/>
            <person name="Taylor A."/>
            <person name="Grigoriev I.V."/>
            <person name="Nagy L.G."/>
            <person name="Martin F."/>
            <person name="Kauserud H."/>
        </authorList>
    </citation>
    <scope>NUCLEOTIDE SEQUENCE</scope>
    <source>
        <strain evidence="1">9144</strain>
    </source>
</reference>
<keyword evidence="2" id="KW-1185">Reference proteome</keyword>
<proteinExistence type="predicted"/>
<organism evidence="1 2">
    <name type="scientific">Mycena pura</name>
    <dbReference type="NCBI Taxonomy" id="153505"/>
    <lineage>
        <taxon>Eukaryota</taxon>
        <taxon>Fungi</taxon>
        <taxon>Dikarya</taxon>
        <taxon>Basidiomycota</taxon>
        <taxon>Agaricomycotina</taxon>
        <taxon>Agaricomycetes</taxon>
        <taxon>Agaricomycetidae</taxon>
        <taxon>Agaricales</taxon>
        <taxon>Marasmiineae</taxon>
        <taxon>Mycenaceae</taxon>
        <taxon>Mycena</taxon>
    </lineage>
</organism>
<dbReference type="EMBL" id="JARJCW010000035">
    <property type="protein sequence ID" value="KAJ7207853.1"/>
    <property type="molecule type" value="Genomic_DNA"/>
</dbReference>
<comment type="caution">
    <text evidence="1">The sequence shown here is derived from an EMBL/GenBank/DDBJ whole genome shotgun (WGS) entry which is preliminary data.</text>
</comment>
<evidence type="ECO:0000313" key="1">
    <source>
        <dbReference type="EMBL" id="KAJ7207853.1"/>
    </source>
</evidence>
<dbReference type="GO" id="GO:0004672">
    <property type="term" value="F:protein kinase activity"/>
    <property type="evidence" value="ECO:0007669"/>
    <property type="project" value="InterPro"/>
</dbReference>
<dbReference type="InterPro" id="IPR008266">
    <property type="entry name" value="Tyr_kinase_AS"/>
</dbReference>
<sequence length="202" mass="22517">MVFESAHGACALKYILSAAGLLTAAKDLFLAILDAFRRRILHRDISVNNILVVNSQLLMVDWEIERFFHLANWDPHPHDDIESAVYVLVKVLTKTFVPVDQQRKWAVTLNRYHWDDPEMDPSTLFDHVPHGWTYDSCPAHPCTPLPPFQPNALVDGAVAAVDSVDASSLIWSGAGVVEAGQVSVLELWGKPRILALWDLVAS</sequence>
<dbReference type="PROSITE" id="PS00109">
    <property type="entry name" value="PROTEIN_KINASE_TYR"/>
    <property type="match status" value="1"/>
</dbReference>
<gene>
    <name evidence="1" type="ORF">GGX14DRAFT_567155</name>
</gene>
<dbReference type="AlphaFoldDB" id="A0AAD6VBX2"/>
<dbReference type="Proteomes" id="UP001219525">
    <property type="component" value="Unassembled WGS sequence"/>
</dbReference>
<dbReference type="SUPFAM" id="SSF56112">
    <property type="entry name" value="Protein kinase-like (PK-like)"/>
    <property type="match status" value="1"/>
</dbReference>
<protein>
    <submittedName>
        <fullName evidence="1">Uncharacterized protein</fullName>
    </submittedName>
</protein>